<accession>A0ABS1DAU6</accession>
<sequence length="284" mass="30877">MLGDPATRHFLSDDDMAFLEGCAHFALLRRLNDAPEFEMNLTLDCEEIAEADSLEAARALIQQTPGVTHVRAGDRLVLAAALCPDHERPGGIPTRKRDLATEAWLASSAHALVPEFATLLSAAAADPTLASQRLQNPGQDVAARYRAYRDLQLAAATPSSRAHKSARAMLHYYHTRRRPVVYRALRAAEVITRLTRYPAMIAGALAVVFFFALAGAGSMPEETASGLTAIYLLACLGLGTTWGLAEVARRYLDRLHCRPRSPHVLEARNPGPGKPETHLARGLT</sequence>
<keyword evidence="2" id="KW-0472">Membrane</keyword>
<feature type="transmembrane region" description="Helical" evidence="2">
    <location>
        <begin position="229"/>
        <end position="248"/>
    </location>
</feature>
<protein>
    <submittedName>
        <fullName evidence="3">Uncharacterized protein</fullName>
    </submittedName>
</protein>
<evidence type="ECO:0000256" key="1">
    <source>
        <dbReference type="SAM" id="MobiDB-lite"/>
    </source>
</evidence>
<reference evidence="3 4" key="1">
    <citation type="journal article" date="2020" name="Microorganisms">
        <title>Osmotic Adaptation and Compatible Solute Biosynthesis of Phototrophic Bacteria as Revealed from Genome Analyses.</title>
        <authorList>
            <person name="Imhoff J.F."/>
            <person name="Rahn T."/>
            <person name="Kunzel S."/>
            <person name="Keller A."/>
            <person name="Neulinger S.C."/>
        </authorList>
    </citation>
    <scope>NUCLEOTIDE SEQUENCE [LARGE SCALE GENOMIC DNA]</scope>
    <source>
        <strain evidence="3 4">DSM 9895</strain>
    </source>
</reference>
<organism evidence="3 4">
    <name type="scientific">Rhodovibrio sodomensis</name>
    <dbReference type="NCBI Taxonomy" id="1088"/>
    <lineage>
        <taxon>Bacteria</taxon>
        <taxon>Pseudomonadati</taxon>
        <taxon>Pseudomonadota</taxon>
        <taxon>Alphaproteobacteria</taxon>
        <taxon>Rhodospirillales</taxon>
        <taxon>Rhodovibrionaceae</taxon>
        <taxon>Rhodovibrio</taxon>
    </lineage>
</organism>
<proteinExistence type="predicted"/>
<evidence type="ECO:0000313" key="3">
    <source>
        <dbReference type="EMBL" id="MBK1667046.1"/>
    </source>
</evidence>
<keyword evidence="4" id="KW-1185">Reference proteome</keyword>
<evidence type="ECO:0000313" key="4">
    <source>
        <dbReference type="Proteomes" id="UP001296873"/>
    </source>
</evidence>
<gene>
    <name evidence="3" type="ORF">CKO28_03175</name>
</gene>
<evidence type="ECO:0000256" key="2">
    <source>
        <dbReference type="SAM" id="Phobius"/>
    </source>
</evidence>
<comment type="caution">
    <text evidence="3">The sequence shown here is derived from an EMBL/GenBank/DDBJ whole genome shotgun (WGS) entry which is preliminary data.</text>
</comment>
<name>A0ABS1DAU6_9PROT</name>
<feature type="compositionally biased region" description="Basic and acidic residues" evidence="1">
    <location>
        <begin position="275"/>
        <end position="284"/>
    </location>
</feature>
<keyword evidence="2" id="KW-1133">Transmembrane helix</keyword>
<keyword evidence="2" id="KW-0812">Transmembrane</keyword>
<dbReference type="EMBL" id="NRRL01000003">
    <property type="protein sequence ID" value="MBK1667046.1"/>
    <property type="molecule type" value="Genomic_DNA"/>
</dbReference>
<feature type="region of interest" description="Disordered" evidence="1">
    <location>
        <begin position="263"/>
        <end position="284"/>
    </location>
</feature>
<dbReference type="Proteomes" id="UP001296873">
    <property type="component" value="Unassembled WGS sequence"/>
</dbReference>
<feature type="transmembrane region" description="Helical" evidence="2">
    <location>
        <begin position="197"/>
        <end position="217"/>
    </location>
</feature>